<keyword evidence="3" id="KW-0547">Nucleotide-binding</keyword>
<evidence type="ECO:0000256" key="4">
    <source>
        <dbReference type="ARBA" id="ARBA00022833"/>
    </source>
</evidence>
<keyword evidence="5" id="KW-0067">ATP-binding</keyword>
<evidence type="ECO:0000313" key="8">
    <source>
        <dbReference type="Proteomes" id="UP001632038"/>
    </source>
</evidence>
<keyword evidence="6" id="KW-0482">Metalloprotease</keyword>
<name>A0ABD3C8Q9_9LAMI</name>
<evidence type="ECO:0000256" key="6">
    <source>
        <dbReference type="ARBA" id="ARBA00023049"/>
    </source>
</evidence>
<dbReference type="InterPro" id="IPR050928">
    <property type="entry name" value="ATP-dep_Zn_Metalloprotease"/>
</dbReference>
<proteinExistence type="predicted"/>
<keyword evidence="4" id="KW-0862">Zinc</keyword>
<keyword evidence="8" id="KW-1185">Reference proteome</keyword>
<dbReference type="GO" id="GO:0008237">
    <property type="term" value="F:metallopeptidase activity"/>
    <property type="evidence" value="ECO:0007669"/>
    <property type="project" value="UniProtKB-KW"/>
</dbReference>
<dbReference type="Proteomes" id="UP001632038">
    <property type="component" value="Unassembled WGS sequence"/>
</dbReference>
<evidence type="ECO:0000256" key="5">
    <source>
        <dbReference type="ARBA" id="ARBA00022840"/>
    </source>
</evidence>
<organism evidence="7 8">
    <name type="scientific">Castilleja foliolosa</name>
    <dbReference type="NCBI Taxonomy" id="1961234"/>
    <lineage>
        <taxon>Eukaryota</taxon>
        <taxon>Viridiplantae</taxon>
        <taxon>Streptophyta</taxon>
        <taxon>Embryophyta</taxon>
        <taxon>Tracheophyta</taxon>
        <taxon>Spermatophyta</taxon>
        <taxon>Magnoliopsida</taxon>
        <taxon>eudicotyledons</taxon>
        <taxon>Gunneridae</taxon>
        <taxon>Pentapetalae</taxon>
        <taxon>asterids</taxon>
        <taxon>lamiids</taxon>
        <taxon>Lamiales</taxon>
        <taxon>Orobanchaceae</taxon>
        <taxon>Pedicularideae</taxon>
        <taxon>Castillejinae</taxon>
        <taxon>Castilleja</taxon>
    </lineage>
</organism>
<dbReference type="PANTHER" id="PTHR43655">
    <property type="entry name" value="ATP-DEPENDENT PROTEASE"/>
    <property type="match status" value="1"/>
</dbReference>
<dbReference type="Gene3D" id="3.20.20.80">
    <property type="entry name" value="Glycosidases"/>
    <property type="match status" value="1"/>
</dbReference>
<dbReference type="PANTHER" id="PTHR43655:SF33">
    <property type="entry name" value="AAA+ ATPASE DOMAIN-CONTAINING PROTEIN"/>
    <property type="match status" value="1"/>
</dbReference>
<sequence length="328" mass="37988">MGIVPIGKSEQVPLAPEAPMEQYPLHASFARSRFRNFNHSTANPKVSRFFSTEAPKKKDYEDFYRKSRFRGSKLGGNRETFFRHLQNAPFYPLVIEWLFSPFSSNLRQISFQEFKNKLLKPGLVDRIVVSNESVAKVYVRRSPQNQSRYDTIEGSYFEIPIREGVKSCQTRYKYYFDIGSGYSFEKMLGKAEEAMGIDPHDYVPVTYVSEIDWHKAIMWSCVSEKFQGWPSKGDEVSGGGTPMRPDEPLDVFLFAIFNENQKPAPDKEVVLKKATEYGAVEIWMNERVRRACANSCADFMYGFRESSAKKGVEYWLIWKFEGEQHLLI</sequence>
<accession>A0ABD3C8Q9</accession>
<reference evidence="8" key="1">
    <citation type="journal article" date="2024" name="IScience">
        <title>Strigolactones Initiate the Formation of Haustorium-like Structures in Castilleja.</title>
        <authorList>
            <person name="Buerger M."/>
            <person name="Peterson D."/>
            <person name="Chory J."/>
        </authorList>
    </citation>
    <scope>NUCLEOTIDE SEQUENCE [LARGE SCALE GENOMIC DNA]</scope>
</reference>
<evidence type="ECO:0000256" key="1">
    <source>
        <dbReference type="ARBA" id="ARBA00001947"/>
    </source>
</evidence>
<comment type="cofactor">
    <cofactor evidence="1">
        <name>Zn(2+)</name>
        <dbReference type="ChEBI" id="CHEBI:29105"/>
    </cofactor>
</comment>
<dbReference type="GO" id="GO:0046872">
    <property type="term" value="F:metal ion binding"/>
    <property type="evidence" value="ECO:0007669"/>
    <property type="project" value="UniProtKB-KW"/>
</dbReference>
<protein>
    <submittedName>
        <fullName evidence="7">Uncharacterized protein</fullName>
    </submittedName>
</protein>
<keyword evidence="6" id="KW-0645">Protease</keyword>
<keyword evidence="6" id="KW-0378">Hydrolase</keyword>
<keyword evidence="2" id="KW-0479">Metal-binding</keyword>
<comment type="caution">
    <text evidence="7">The sequence shown here is derived from an EMBL/GenBank/DDBJ whole genome shotgun (WGS) entry which is preliminary data.</text>
</comment>
<gene>
    <name evidence="7" type="ORF">CASFOL_029754</name>
</gene>
<dbReference type="GO" id="GO:0005524">
    <property type="term" value="F:ATP binding"/>
    <property type="evidence" value="ECO:0007669"/>
    <property type="project" value="UniProtKB-KW"/>
</dbReference>
<evidence type="ECO:0000256" key="3">
    <source>
        <dbReference type="ARBA" id="ARBA00022741"/>
    </source>
</evidence>
<dbReference type="AlphaFoldDB" id="A0ABD3C8Q9"/>
<dbReference type="EMBL" id="JAVIJP010000047">
    <property type="protein sequence ID" value="KAL3626205.1"/>
    <property type="molecule type" value="Genomic_DNA"/>
</dbReference>
<evidence type="ECO:0000313" key="7">
    <source>
        <dbReference type="EMBL" id="KAL3626205.1"/>
    </source>
</evidence>
<evidence type="ECO:0000256" key="2">
    <source>
        <dbReference type="ARBA" id="ARBA00022723"/>
    </source>
</evidence>
<dbReference type="Gene3D" id="3.40.1690.20">
    <property type="match status" value="1"/>
</dbReference>